<feature type="region of interest" description="Disordered" evidence="3">
    <location>
        <begin position="22"/>
        <end position="58"/>
    </location>
</feature>
<proteinExistence type="predicted"/>
<protein>
    <submittedName>
        <fullName evidence="5">P-loop containing nucleoside triphosphate hydrolase protein</fullName>
    </submittedName>
</protein>
<dbReference type="GO" id="GO:0016787">
    <property type="term" value="F:hydrolase activity"/>
    <property type="evidence" value="ECO:0007669"/>
    <property type="project" value="UniProtKB-KW"/>
</dbReference>
<dbReference type="SUPFAM" id="SSF52540">
    <property type="entry name" value="P-loop containing nucleoside triphosphate hydrolases"/>
    <property type="match status" value="2"/>
</dbReference>
<dbReference type="EMBL" id="JAFCMP010000511">
    <property type="protein sequence ID" value="KAG5178944.1"/>
    <property type="molecule type" value="Genomic_DNA"/>
</dbReference>
<evidence type="ECO:0000256" key="3">
    <source>
        <dbReference type="SAM" id="MobiDB-lite"/>
    </source>
</evidence>
<dbReference type="OrthoDB" id="64767at2759"/>
<evidence type="ECO:0000313" key="6">
    <source>
        <dbReference type="Proteomes" id="UP000664859"/>
    </source>
</evidence>
<comment type="caution">
    <text evidence="5">The sequence shown here is derived from an EMBL/GenBank/DDBJ whole genome shotgun (WGS) entry which is preliminary data.</text>
</comment>
<evidence type="ECO:0000259" key="4">
    <source>
        <dbReference type="PROSITE" id="PS51192"/>
    </source>
</evidence>
<dbReference type="InterPro" id="IPR014001">
    <property type="entry name" value="Helicase_ATP-bd"/>
</dbReference>
<dbReference type="SMART" id="SM00487">
    <property type="entry name" value="DEXDc"/>
    <property type="match status" value="1"/>
</dbReference>
<feature type="domain" description="Helicase ATP-binding" evidence="4">
    <location>
        <begin position="240"/>
        <end position="410"/>
    </location>
</feature>
<feature type="region of interest" description="Disordered" evidence="3">
    <location>
        <begin position="141"/>
        <end position="182"/>
    </location>
</feature>
<organism evidence="5 6">
    <name type="scientific">Tribonema minus</name>
    <dbReference type="NCBI Taxonomy" id="303371"/>
    <lineage>
        <taxon>Eukaryota</taxon>
        <taxon>Sar</taxon>
        <taxon>Stramenopiles</taxon>
        <taxon>Ochrophyta</taxon>
        <taxon>PX clade</taxon>
        <taxon>Xanthophyceae</taxon>
        <taxon>Tribonematales</taxon>
        <taxon>Tribonemataceae</taxon>
        <taxon>Tribonema</taxon>
    </lineage>
</organism>
<dbReference type="PANTHER" id="PTHR44533:SF4">
    <property type="entry name" value="DEAD_H RNA HELICASE, PUTATIVE-RELATED"/>
    <property type="match status" value="1"/>
</dbReference>
<dbReference type="AlphaFoldDB" id="A0A836CAV0"/>
<dbReference type="GO" id="GO:0005524">
    <property type="term" value="F:ATP binding"/>
    <property type="evidence" value="ECO:0007669"/>
    <property type="project" value="InterPro"/>
</dbReference>
<sequence>MPIWLRDLWPAHEFDPRAIWDSDKAKAEADAASGLAEAGKGKADKKGAKAKPQSKKELIQAENAKKLYEELEQKDLEKLRNASGKSQRQMLHSMKMSTPFGRLSQLLEILTDAVEARDKKTAFDVFWAIESMPQFGTAMEEERVAKAAEDGDKKDKKKDKKDKDKEKDGKKSKSSSGASVKRSKEAQLVGNYKKVIKKVLKLREEEDMVVFQLTEMADRLPPLSRFSTGWKLDDWQKRVLAVVDRHQSAIVCAPTSSGKTVISSYVASDSAASRVLFVVPTEPLVWQVAALFHKLLKGSVGLCMDQMHFRPDINLRVIVGTPQPLETALSKLRGPAGDEALNKVDYAQMQGGFAFDYAIFDEVHSLDGDEGAALQRLIQGLSCNFLALSATIGNAQELKEWWEGIRGQQLEDVEMIEAAQEGPSDEPKQLTDASIFLEEHSGRFINLQRMVWMGDAGQFKPLHPLAAVTLDMLKVEGGCFHTFSLPFTPQDTYALWRGMMAAFPADKINDLQPVDFFAKYADSKRITLQMSKDYEDALCSRLEVMAQEMPTETQSLLTSFHPGPVGSAVDVATAARDIKAKDLCPAIMFHLDSFHCLSLFKELLSDLELGQSRKYPNYLKELQEKAEELNRLRAQAAKRRVANAKEQEEEAKDSADMDPTAEFVDTAAPHPEFVLAPPTMRLSSKEYEDICGELAPSMGKGELKHPGHPFLRALRRGFGIYIDDASFPKYRRIVQKLAQQGKLAFVFSDESLAYGVNMPFRTCCFCESMEGILTPLLAQQMSGRAGRRGLDTQGNLLFMNMSWPRIQYLMLGTIPAIQGQDPQYPTVALQHALSKIAPAEPFAPAGTARGALYSSYVNEPMARRIAGRTLKQFIDGEVPERPYLEVSRDVMQRLGYLDEYGDLAQGVSRTMCVAMWELRQFLPESIAIASVADLFLQFFAEGRPQDYAEIQAVQIEFCGLLLALIDRVPMEPGGTPLQEHPFFMKAPDRNARMEEFLKRLEEQQQLLVGLPEEGKMKLPVPLDQPLDSRVFAIVLASGYAPLGQIDSFTRFQLTKRLRKLGGVLMVLHNVLMLEDPYDVLETLLRKSFARIKYIIAEVVMEESKLDDASELEQKEAADGAEQANGGAAEAKASS</sequence>
<dbReference type="PANTHER" id="PTHR44533">
    <property type="entry name" value="DEAD/H RNA HELICASE, PUTATIVE-RELATED"/>
    <property type="match status" value="1"/>
</dbReference>
<feature type="compositionally biased region" description="Low complexity" evidence="3">
    <location>
        <begin position="1119"/>
        <end position="1134"/>
    </location>
</feature>
<evidence type="ECO:0000256" key="1">
    <source>
        <dbReference type="ARBA" id="ARBA00022801"/>
    </source>
</evidence>
<feature type="region of interest" description="Disordered" evidence="3">
    <location>
        <begin position="1109"/>
        <end position="1134"/>
    </location>
</feature>
<dbReference type="InterPro" id="IPR052431">
    <property type="entry name" value="SKI2_subfamily_helicases"/>
</dbReference>
<keyword evidence="2" id="KW-0067">ATP-binding</keyword>
<gene>
    <name evidence="5" type="ORF">JKP88DRAFT_270465</name>
</gene>
<name>A0A836CAV0_9STRA</name>
<dbReference type="InterPro" id="IPR027417">
    <property type="entry name" value="P-loop_NTPase"/>
</dbReference>
<feature type="region of interest" description="Disordered" evidence="3">
    <location>
        <begin position="639"/>
        <end position="658"/>
    </location>
</feature>
<dbReference type="GO" id="GO:0004386">
    <property type="term" value="F:helicase activity"/>
    <property type="evidence" value="ECO:0007669"/>
    <property type="project" value="UniProtKB-KW"/>
</dbReference>
<reference evidence="5" key="1">
    <citation type="submission" date="2021-02" db="EMBL/GenBank/DDBJ databases">
        <title>First Annotated Genome of the Yellow-green Alga Tribonema minus.</title>
        <authorList>
            <person name="Mahan K.M."/>
        </authorList>
    </citation>
    <scope>NUCLEOTIDE SEQUENCE</scope>
    <source>
        <strain evidence="5">UTEX B ZZ1240</strain>
    </source>
</reference>
<dbReference type="GO" id="GO:0003676">
    <property type="term" value="F:nucleic acid binding"/>
    <property type="evidence" value="ECO:0007669"/>
    <property type="project" value="InterPro"/>
</dbReference>
<keyword evidence="1 5" id="KW-0378">Hydrolase</keyword>
<dbReference type="Gene3D" id="3.40.50.300">
    <property type="entry name" value="P-loop containing nucleotide triphosphate hydrolases"/>
    <property type="match status" value="2"/>
</dbReference>
<keyword evidence="6" id="KW-1185">Reference proteome</keyword>
<dbReference type="Proteomes" id="UP000664859">
    <property type="component" value="Unassembled WGS sequence"/>
</dbReference>
<dbReference type="PROSITE" id="PS51192">
    <property type="entry name" value="HELICASE_ATP_BIND_1"/>
    <property type="match status" value="1"/>
</dbReference>
<dbReference type="InterPro" id="IPR011545">
    <property type="entry name" value="DEAD/DEAH_box_helicase_dom"/>
</dbReference>
<dbReference type="Pfam" id="PF00270">
    <property type="entry name" value="DEAD"/>
    <property type="match status" value="1"/>
</dbReference>
<feature type="compositionally biased region" description="Basic and acidic residues" evidence="3">
    <location>
        <begin position="161"/>
        <end position="171"/>
    </location>
</feature>
<keyword evidence="2" id="KW-0547">Nucleotide-binding</keyword>
<evidence type="ECO:0000256" key="2">
    <source>
        <dbReference type="ARBA" id="ARBA00022806"/>
    </source>
</evidence>
<keyword evidence="2" id="KW-0347">Helicase</keyword>
<dbReference type="GO" id="GO:0005737">
    <property type="term" value="C:cytoplasm"/>
    <property type="evidence" value="ECO:0007669"/>
    <property type="project" value="TreeGrafter"/>
</dbReference>
<evidence type="ECO:0000313" key="5">
    <source>
        <dbReference type="EMBL" id="KAG5178944.1"/>
    </source>
</evidence>
<accession>A0A836CAV0</accession>
<feature type="compositionally biased region" description="Basic and acidic residues" evidence="3">
    <location>
        <begin position="141"/>
        <end position="154"/>
    </location>
</feature>